<dbReference type="InterPro" id="IPR001130">
    <property type="entry name" value="TatD-like"/>
</dbReference>
<dbReference type="PIRSF" id="PIRSF005902">
    <property type="entry name" value="DNase_TatD"/>
    <property type="match status" value="1"/>
</dbReference>
<reference evidence="3" key="1">
    <citation type="submission" date="2018-05" db="EMBL/GenBank/DDBJ databases">
        <authorList>
            <person name="Lanie J.A."/>
            <person name="Ng W.-L."/>
            <person name="Kazmierczak K.M."/>
            <person name="Andrzejewski T.M."/>
            <person name="Davidsen T.M."/>
            <person name="Wayne K.J."/>
            <person name="Tettelin H."/>
            <person name="Glass J.I."/>
            <person name="Rusch D."/>
            <person name="Podicherti R."/>
            <person name="Tsui H.-C.T."/>
            <person name="Winkler M.E."/>
        </authorList>
    </citation>
    <scope>NUCLEOTIDE SEQUENCE</scope>
</reference>
<accession>A0A381QQE1</accession>
<evidence type="ECO:0000256" key="1">
    <source>
        <dbReference type="ARBA" id="ARBA00022723"/>
    </source>
</evidence>
<sequence length="245" mass="27544">MGDVLNRAKREGVQHVVVTGTNIRESLLAIGLAAEHATYLSATVGVHPHDADDVKPEWLDSLEGLTSSPHVVAVGEMGLDYYRNYSGRDAQRQVFEAQLDLAARVELPVFVHDRDTDGEVLAVLRRYAPTKCVVHCFTGNSDELDGFIEEDFYIGVTGWICDERRGEELRRIVDRIPIDRLLVETDAPYLLPPTMSKLIDTRRNEPAYLKFVTAELARCRRCPESVIRHASVENACRLFDIEVPV</sequence>
<dbReference type="GO" id="GO:0005829">
    <property type="term" value="C:cytosol"/>
    <property type="evidence" value="ECO:0007669"/>
    <property type="project" value="TreeGrafter"/>
</dbReference>
<dbReference type="InterPro" id="IPR032466">
    <property type="entry name" value="Metal_Hydrolase"/>
</dbReference>
<name>A0A381QQE1_9ZZZZ</name>
<protein>
    <recommendedName>
        <fullName evidence="4">Hydrolase TatD</fullName>
    </recommendedName>
</protein>
<dbReference type="FunFam" id="3.20.20.140:FF:000005">
    <property type="entry name" value="TatD family hydrolase"/>
    <property type="match status" value="1"/>
</dbReference>
<evidence type="ECO:0008006" key="4">
    <source>
        <dbReference type="Google" id="ProtNLM"/>
    </source>
</evidence>
<proteinExistence type="predicted"/>
<dbReference type="GO" id="GO:0016788">
    <property type="term" value="F:hydrolase activity, acting on ester bonds"/>
    <property type="evidence" value="ECO:0007669"/>
    <property type="project" value="InterPro"/>
</dbReference>
<keyword evidence="2" id="KW-0378">Hydrolase</keyword>
<dbReference type="Pfam" id="PF01026">
    <property type="entry name" value="TatD_DNase"/>
    <property type="match status" value="1"/>
</dbReference>
<dbReference type="AlphaFoldDB" id="A0A381QQE1"/>
<dbReference type="EMBL" id="UINC01001458">
    <property type="protein sequence ID" value="SUZ81174.1"/>
    <property type="molecule type" value="Genomic_DNA"/>
</dbReference>
<dbReference type="GO" id="GO:0046872">
    <property type="term" value="F:metal ion binding"/>
    <property type="evidence" value="ECO:0007669"/>
    <property type="project" value="UniProtKB-KW"/>
</dbReference>
<dbReference type="Gene3D" id="3.20.20.140">
    <property type="entry name" value="Metal-dependent hydrolases"/>
    <property type="match status" value="1"/>
</dbReference>
<keyword evidence="1" id="KW-0479">Metal-binding</keyword>
<dbReference type="PANTHER" id="PTHR46124">
    <property type="entry name" value="D-AMINOACYL-TRNA DEACYLASE"/>
    <property type="match status" value="1"/>
</dbReference>
<organism evidence="3">
    <name type="scientific">marine metagenome</name>
    <dbReference type="NCBI Taxonomy" id="408172"/>
    <lineage>
        <taxon>unclassified sequences</taxon>
        <taxon>metagenomes</taxon>
        <taxon>ecological metagenomes</taxon>
    </lineage>
</organism>
<dbReference type="SUPFAM" id="SSF51556">
    <property type="entry name" value="Metallo-dependent hydrolases"/>
    <property type="match status" value="1"/>
</dbReference>
<evidence type="ECO:0000256" key="2">
    <source>
        <dbReference type="ARBA" id="ARBA00022801"/>
    </source>
</evidence>
<dbReference type="CDD" id="cd01310">
    <property type="entry name" value="TatD_DNAse"/>
    <property type="match status" value="1"/>
</dbReference>
<evidence type="ECO:0000313" key="3">
    <source>
        <dbReference type="EMBL" id="SUZ81174.1"/>
    </source>
</evidence>
<dbReference type="PANTHER" id="PTHR46124:SF2">
    <property type="entry name" value="D-AMINOACYL-TRNA DEACYLASE"/>
    <property type="match status" value="1"/>
</dbReference>
<gene>
    <name evidence="3" type="ORF">METZ01_LOCUS34028</name>
</gene>